<dbReference type="RefSeq" id="WP_127730689.1">
    <property type="nucleotide sequence ID" value="NZ_SACP01000014.1"/>
</dbReference>
<dbReference type="EMBL" id="SACP01000014">
    <property type="protein sequence ID" value="RVU16875.1"/>
    <property type="molecule type" value="Genomic_DNA"/>
</dbReference>
<proteinExistence type="predicted"/>
<accession>A0A3S2V909</accession>
<protein>
    <submittedName>
        <fullName evidence="1">Uncharacterized protein</fullName>
    </submittedName>
</protein>
<dbReference type="Proteomes" id="UP000286997">
    <property type="component" value="Unassembled WGS sequence"/>
</dbReference>
<gene>
    <name evidence="1" type="ORF">EOE48_15550</name>
</gene>
<name>A0A3S2V909_9HYPH</name>
<reference evidence="1 2" key="1">
    <citation type="submission" date="2019-01" db="EMBL/GenBank/DDBJ databases">
        <authorList>
            <person name="Chen W.-M."/>
        </authorList>
    </citation>
    <scope>NUCLEOTIDE SEQUENCE [LARGE SCALE GENOMIC DNA]</scope>
    <source>
        <strain evidence="1 2">TER-1</strain>
    </source>
</reference>
<organism evidence="1 2">
    <name type="scientific">Methylobacterium oryzihabitans</name>
    <dbReference type="NCBI Taxonomy" id="2499852"/>
    <lineage>
        <taxon>Bacteria</taxon>
        <taxon>Pseudomonadati</taxon>
        <taxon>Pseudomonadota</taxon>
        <taxon>Alphaproteobacteria</taxon>
        <taxon>Hyphomicrobiales</taxon>
        <taxon>Methylobacteriaceae</taxon>
        <taxon>Methylobacterium</taxon>
    </lineage>
</organism>
<comment type="caution">
    <text evidence="1">The sequence shown here is derived from an EMBL/GenBank/DDBJ whole genome shotgun (WGS) entry which is preliminary data.</text>
</comment>
<dbReference type="OrthoDB" id="8005373at2"/>
<keyword evidence="2" id="KW-1185">Reference proteome</keyword>
<evidence type="ECO:0000313" key="1">
    <source>
        <dbReference type="EMBL" id="RVU16875.1"/>
    </source>
</evidence>
<dbReference type="AlphaFoldDB" id="A0A3S2V909"/>
<sequence length="69" mass="7113">MGVAKRTGRTGTIVAMGTCGLARYATMSTGETIWWGSEEEVPDRVALAASTLTAAGASRPLTGGDRRIA</sequence>
<evidence type="ECO:0000313" key="2">
    <source>
        <dbReference type="Proteomes" id="UP000286997"/>
    </source>
</evidence>